<dbReference type="Pfam" id="PF00905">
    <property type="entry name" value="Transpeptidase"/>
    <property type="match status" value="1"/>
</dbReference>
<dbReference type="InterPro" id="IPR036950">
    <property type="entry name" value="PBP_transglycosylase"/>
</dbReference>
<evidence type="ECO:0000313" key="12">
    <source>
        <dbReference type="Proteomes" id="UP001501746"/>
    </source>
</evidence>
<evidence type="ECO:0000256" key="1">
    <source>
        <dbReference type="ARBA" id="ARBA00022645"/>
    </source>
</evidence>
<accession>A0ABN2MUT4</accession>
<keyword evidence="1" id="KW-0121">Carboxypeptidase</keyword>
<evidence type="ECO:0000259" key="10">
    <source>
        <dbReference type="PROSITE" id="PS51178"/>
    </source>
</evidence>
<evidence type="ECO:0000256" key="9">
    <source>
        <dbReference type="SAM" id="MobiDB-lite"/>
    </source>
</evidence>
<dbReference type="Gene3D" id="3.40.710.10">
    <property type="entry name" value="DD-peptidase/beta-lactamase superfamily"/>
    <property type="match status" value="1"/>
</dbReference>
<gene>
    <name evidence="11" type="ORF">GCM10009750_24730</name>
</gene>
<reference evidence="11 12" key="1">
    <citation type="journal article" date="2019" name="Int. J. Syst. Evol. Microbiol.">
        <title>The Global Catalogue of Microorganisms (GCM) 10K type strain sequencing project: providing services to taxonomists for standard genome sequencing and annotation.</title>
        <authorList>
            <consortium name="The Broad Institute Genomics Platform"/>
            <consortium name="The Broad Institute Genome Sequencing Center for Infectious Disease"/>
            <person name="Wu L."/>
            <person name="Ma J."/>
        </authorList>
    </citation>
    <scope>NUCLEOTIDE SEQUENCE [LARGE SCALE GENOMIC DNA]</scope>
    <source>
        <strain evidence="11 12">JCM 14323</strain>
    </source>
</reference>
<keyword evidence="6" id="KW-0511">Multifunctional enzyme</keyword>
<dbReference type="PROSITE" id="PS51178">
    <property type="entry name" value="PASTA"/>
    <property type="match status" value="1"/>
</dbReference>
<dbReference type="EMBL" id="BAAANK010000006">
    <property type="protein sequence ID" value="GAA1838261.1"/>
    <property type="molecule type" value="Genomic_DNA"/>
</dbReference>
<dbReference type="InterPro" id="IPR001460">
    <property type="entry name" value="PCN-bd_Tpept"/>
</dbReference>
<name>A0ABN2MUT4_9MICO</name>
<keyword evidence="3" id="KW-0328">Glycosyltransferase</keyword>
<dbReference type="InterPro" id="IPR005543">
    <property type="entry name" value="PASTA_dom"/>
</dbReference>
<evidence type="ECO:0000256" key="3">
    <source>
        <dbReference type="ARBA" id="ARBA00022676"/>
    </source>
</evidence>
<proteinExistence type="predicted"/>
<keyword evidence="2" id="KW-0645">Protease</keyword>
<dbReference type="InterPro" id="IPR012338">
    <property type="entry name" value="Beta-lactam/transpept-like"/>
</dbReference>
<dbReference type="SUPFAM" id="SSF56601">
    <property type="entry name" value="beta-lactamase/transpeptidase-like"/>
    <property type="match status" value="1"/>
</dbReference>
<protein>
    <recommendedName>
        <fullName evidence="10">PASTA domain-containing protein</fullName>
    </recommendedName>
</protein>
<dbReference type="Pfam" id="PF03793">
    <property type="entry name" value="PASTA"/>
    <property type="match status" value="2"/>
</dbReference>
<evidence type="ECO:0000256" key="7">
    <source>
        <dbReference type="ARBA" id="ARBA00034000"/>
    </source>
</evidence>
<keyword evidence="12" id="KW-1185">Reference proteome</keyword>
<evidence type="ECO:0000313" key="11">
    <source>
        <dbReference type="EMBL" id="GAA1838261.1"/>
    </source>
</evidence>
<evidence type="ECO:0000256" key="6">
    <source>
        <dbReference type="ARBA" id="ARBA00023268"/>
    </source>
</evidence>
<dbReference type="Proteomes" id="UP001501746">
    <property type="component" value="Unassembled WGS sequence"/>
</dbReference>
<evidence type="ECO:0000256" key="4">
    <source>
        <dbReference type="ARBA" id="ARBA00022679"/>
    </source>
</evidence>
<feature type="compositionally biased region" description="Acidic residues" evidence="9">
    <location>
        <begin position="870"/>
        <end position="882"/>
    </location>
</feature>
<comment type="catalytic activity">
    <reaction evidence="8">
        <text>[GlcNAc-(1-&gt;4)-Mur2Ac(oyl-L-Ala-gamma-D-Glu-L-Lys-D-Ala-D-Ala)](n)-di-trans,octa-cis-undecaprenyl diphosphate + beta-D-GlcNAc-(1-&gt;4)-Mur2Ac(oyl-L-Ala-gamma-D-Glu-L-Lys-D-Ala-D-Ala)-di-trans,octa-cis-undecaprenyl diphosphate = [GlcNAc-(1-&gt;4)-Mur2Ac(oyl-L-Ala-gamma-D-Glu-L-Lys-D-Ala-D-Ala)](n+1)-di-trans,octa-cis-undecaprenyl diphosphate + di-trans,octa-cis-undecaprenyl diphosphate + H(+)</text>
        <dbReference type="Rhea" id="RHEA:23708"/>
        <dbReference type="Rhea" id="RHEA-COMP:9602"/>
        <dbReference type="Rhea" id="RHEA-COMP:9603"/>
        <dbReference type="ChEBI" id="CHEBI:15378"/>
        <dbReference type="ChEBI" id="CHEBI:58405"/>
        <dbReference type="ChEBI" id="CHEBI:60033"/>
        <dbReference type="ChEBI" id="CHEBI:78435"/>
        <dbReference type="EC" id="2.4.99.28"/>
    </reaction>
</comment>
<dbReference type="SMART" id="SM00740">
    <property type="entry name" value="PASTA"/>
    <property type="match status" value="2"/>
</dbReference>
<organism evidence="11 12">
    <name type="scientific">Agromyces salentinus</name>
    <dbReference type="NCBI Taxonomy" id="269421"/>
    <lineage>
        <taxon>Bacteria</taxon>
        <taxon>Bacillati</taxon>
        <taxon>Actinomycetota</taxon>
        <taxon>Actinomycetes</taxon>
        <taxon>Micrococcales</taxon>
        <taxon>Microbacteriaceae</taxon>
        <taxon>Agromyces</taxon>
    </lineage>
</organism>
<feature type="region of interest" description="Disordered" evidence="9">
    <location>
        <begin position="818"/>
        <end position="882"/>
    </location>
</feature>
<dbReference type="Gene3D" id="1.10.3810.10">
    <property type="entry name" value="Biosynthetic peptidoglycan transglycosylase-like"/>
    <property type="match status" value="1"/>
</dbReference>
<sequence>MSDLGTGVLAFVGMSALAGVLVTAAVTPALAVTGLAANNSITMFENLPGFLDIDELAQKSTIYAIQPDGSPAAITSFYDDDREEVEFDYISQYLKDAAVAGEDPRFYEHGGIDIKGTLSAVANEFIPGGATRGGSSITQQYVKNVLINNGMNEAKTEEEKKAAYEDATATTPERKLKEMRYAISIDKKYPKDEILKGYLNIAAFGGQVYGVQSAAQYYFGTNAKDLTLPQAASLIAIVNWPEKFRLDYPESETNGANTVVDGENVPYADNKSRRDYILKEMLDEKKITKEDYDAAVATPVQPAIHEPTTGCQASPYYAYFCDYVTWEIKDKMDDPATPDVNEGAEKLSRGGLNIYTTIDMQMQDVATQALRENVPSSIPEMDLGGSVVSVEVGTGRILAMVQNTDYNVDPEVTGDNYSAVNYNAGIDYGGSSGFQPGSTFKTFTLAEWLKEGHSLNESMNATKRSNWGTFNDSCNGPVDAGGWDPGNDEGGNGGFWTALFNTINSENTGFVAMAKQLDLCGIKNTATALMSAGRADGKPLGEGINSDGDPIPFGPSAVLGTEEIAPLSMATAFAAYAGGGVSCTPIAIDRIEDAEGNPVEAPKSTCTQAITADVAAGMTYALNKVMTQGTGTSSLYKMDTSDTPMIGKTGTTDENVATWMSGASSKVATVVGVYNSTGQVDLRQTYINGEQAAVLRHNIWPRVMDFANMKYGGDPFPEPKGEFLNAPQANVPSVLGLAPDAAKQALEAAGFGVALDGEVDSAQPKGTIGEQSATGTAARGSLIMLKVSRGNLGAVPNVVGQQADAAEAALKEAGFKVKRQDEATTDPTKAGTVLSQNPGSDAAVRAGDTITISVGKLEAGGGPGEKPGEDTDGEDTEAGGEG</sequence>
<dbReference type="RefSeq" id="WP_170297026.1">
    <property type="nucleotide sequence ID" value="NZ_BAAANK010000006.1"/>
</dbReference>
<dbReference type="InterPro" id="IPR050396">
    <property type="entry name" value="Glycosyltr_51/Transpeptidase"/>
</dbReference>
<dbReference type="Pfam" id="PF00912">
    <property type="entry name" value="Transgly"/>
    <property type="match status" value="1"/>
</dbReference>
<evidence type="ECO:0000256" key="5">
    <source>
        <dbReference type="ARBA" id="ARBA00022801"/>
    </source>
</evidence>
<evidence type="ECO:0000256" key="2">
    <source>
        <dbReference type="ARBA" id="ARBA00022670"/>
    </source>
</evidence>
<comment type="caution">
    <text evidence="11">The sequence shown here is derived from an EMBL/GenBank/DDBJ whole genome shotgun (WGS) entry which is preliminary data.</text>
</comment>
<dbReference type="Gene3D" id="3.30.10.20">
    <property type="match status" value="2"/>
</dbReference>
<feature type="domain" description="PASTA" evidence="10">
    <location>
        <begin position="786"/>
        <end position="856"/>
    </location>
</feature>
<dbReference type="SUPFAM" id="SSF53955">
    <property type="entry name" value="Lysozyme-like"/>
    <property type="match status" value="1"/>
</dbReference>
<keyword evidence="4" id="KW-0808">Transferase</keyword>
<dbReference type="PANTHER" id="PTHR32282">
    <property type="entry name" value="BINDING PROTEIN TRANSPEPTIDASE, PUTATIVE-RELATED"/>
    <property type="match status" value="1"/>
</dbReference>
<dbReference type="InterPro" id="IPR001264">
    <property type="entry name" value="Glyco_trans_51"/>
</dbReference>
<keyword evidence="5" id="KW-0378">Hydrolase</keyword>
<evidence type="ECO:0000256" key="8">
    <source>
        <dbReference type="ARBA" id="ARBA00049902"/>
    </source>
</evidence>
<dbReference type="PANTHER" id="PTHR32282:SF33">
    <property type="entry name" value="PEPTIDOGLYCAN GLYCOSYLTRANSFERASE"/>
    <property type="match status" value="1"/>
</dbReference>
<dbReference type="InterPro" id="IPR023346">
    <property type="entry name" value="Lysozyme-like_dom_sf"/>
</dbReference>
<dbReference type="CDD" id="cd06577">
    <property type="entry name" value="PASTA_pknB"/>
    <property type="match status" value="2"/>
</dbReference>
<comment type="catalytic activity">
    <reaction evidence="7">
        <text>Preferential cleavage: (Ac)2-L-Lys-D-Ala-|-D-Ala. Also transpeptidation of peptidyl-alanyl moieties that are N-acyl substituents of D-alanine.</text>
        <dbReference type="EC" id="3.4.16.4"/>
    </reaction>
</comment>